<dbReference type="Proteomes" id="UP000324222">
    <property type="component" value="Unassembled WGS sequence"/>
</dbReference>
<protein>
    <submittedName>
        <fullName evidence="1">Uncharacterized protein</fullName>
    </submittedName>
</protein>
<organism evidence="1 2">
    <name type="scientific">Portunus trituberculatus</name>
    <name type="common">Swimming crab</name>
    <name type="synonym">Neptunus trituberculatus</name>
    <dbReference type="NCBI Taxonomy" id="210409"/>
    <lineage>
        <taxon>Eukaryota</taxon>
        <taxon>Metazoa</taxon>
        <taxon>Ecdysozoa</taxon>
        <taxon>Arthropoda</taxon>
        <taxon>Crustacea</taxon>
        <taxon>Multicrustacea</taxon>
        <taxon>Malacostraca</taxon>
        <taxon>Eumalacostraca</taxon>
        <taxon>Eucarida</taxon>
        <taxon>Decapoda</taxon>
        <taxon>Pleocyemata</taxon>
        <taxon>Brachyura</taxon>
        <taxon>Eubrachyura</taxon>
        <taxon>Portunoidea</taxon>
        <taxon>Portunidae</taxon>
        <taxon>Portuninae</taxon>
        <taxon>Portunus</taxon>
    </lineage>
</organism>
<reference evidence="1 2" key="1">
    <citation type="submission" date="2019-05" db="EMBL/GenBank/DDBJ databases">
        <title>Another draft genome of Portunus trituberculatus and its Hox gene families provides insights of decapod evolution.</title>
        <authorList>
            <person name="Jeong J.-H."/>
            <person name="Song I."/>
            <person name="Kim S."/>
            <person name="Choi T."/>
            <person name="Kim D."/>
            <person name="Ryu S."/>
            <person name="Kim W."/>
        </authorList>
    </citation>
    <scope>NUCLEOTIDE SEQUENCE [LARGE SCALE GENOMIC DNA]</scope>
    <source>
        <tissue evidence="1">Muscle</tissue>
    </source>
</reference>
<keyword evidence="2" id="KW-1185">Reference proteome</keyword>
<gene>
    <name evidence="1" type="ORF">E2C01_037650</name>
</gene>
<dbReference type="EMBL" id="VSRR010006074">
    <property type="protein sequence ID" value="MPC43991.1"/>
    <property type="molecule type" value="Genomic_DNA"/>
</dbReference>
<dbReference type="OrthoDB" id="5988333at2759"/>
<accession>A0A5B7F9X0</accession>
<sequence length="234" mass="25120">MYTLLFHQLTTLPGTQPDHLSMVISGLIAKLDGNPPTTTASVGSSADFYGFTATSSGNKEGEIPEGASDPLMELDSLGILQLVYPDAGSDNTDFLCALEELSGHFQGEEEKGESLSEHLATILNASLRCRPSSDGVKSTCAITSAKTVGGKLIDMWLFHTNGLVSKALIPLAECISDIREGKGKQVSSYLEGLNNSLRFLASAFNYVNHLQKEVAQIHVNDLALPELCKWDCVD</sequence>
<evidence type="ECO:0000313" key="2">
    <source>
        <dbReference type="Proteomes" id="UP000324222"/>
    </source>
</evidence>
<dbReference type="AlphaFoldDB" id="A0A5B7F9X0"/>
<evidence type="ECO:0000313" key="1">
    <source>
        <dbReference type="EMBL" id="MPC43991.1"/>
    </source>
</evidence>
<proteinExistence type="predicted"/>
<name>A0A5B7F9X0_PORTR</name>
<comment type="caution">
    <text evidence="1">The sequence shown here is derived from an EMBL/GenBank/DDBJ whole genome shotgun (WGS) entry which is preliminary data.</text>
</comment>